<reference evidence="6" key="2">
    <citation type="submission" date="2013-10" db="EMBL/GenBank/DDBJ databases">
        <authorList>
            <person name="Aslett M."/>
        </authorList>
    </citation>
    <scope>NUCLEOTIDE SEQUENCE [LARGE SCALE GENOMIC DNA]</scope>
    <source>
        <strain evidence="6">Houghton</strain>
    </source>
</reference>
<feature type="region of interest" description="Disordered" evidence="4">
    <location>
        <begin position="815"/>
        <end position="853"/>
    </location>
</feature>
<evidence type="ECO:0000256" key="3">
    <source>
        <dbReference type="RuleBase" id="RU004070"/>
    </source>
</evidence>
<dbReference type="SUPFAM" id="SSF50249">
    <property type="entry name" value="Nucleic acid-binding proteins"/>
    <property type="match status" value="1"/>
</dbReference>
<dbReference type="InterPro" id="IPR012340">
    <property type="entry name" value="NA-bd_OB-fold"/>
</dbReference>
<organism evidence="6 7">
    <name type="scientific">Eimeria acervulina</name>
    <name type="common">Coccidian parasite</name>
    <dbReference type="NCBI Taxonomy" id="5801"/>
    <lineage>
        <taxon>Eukaryota</taxon>
        <taxon>Sar</taxon>
        <taxon>Alveolata</taxon>
        <taxon>Apicomplexa</taxon>
        <taxon>Conoidasida</taxon>
        <taxon>Coccidia</taxon>
        <taxon>Eucoccidiorida</taxon>
        <taxon>Eimeriorina</taxon>
        <taxon>Eimeriidae</taxon>
        <taxon>Eimeria</taxon>
    </lineage>
</organism>
<dbReference type="SUPFAM" id="SSF52540">
    <property type="entry name" value="P-loop containing nucleoside triphosphate hydrolases"/>
    <property type="match status" value="1"/>
</dbReference>
<dbReference type="PANTHER" id="PTHR11630">
    <property type="entry name" value="DNA REPLICATION LICENSING FACTOR MCM FAMILY MEMBER"/>
    <property type="match status" value="1"/>
</dbReference>
<dbReference type="Pfam" id="PF17207">
    <property type="entry name" value="MCM_OB"/>
    <property type="match status" value="1"/>
</dbReference>
<dbReference type="GO" id="GO:0006271">
    <property type="term" value="P:DNA strand elongation involved in DNA replication"/>
    <property type="evidence" value="ECO:0007669"/>
    <property type="project" value="TreeGrafter"/>
</dbReference>
<keyword evidence="3" id="KW-0238">DNA-binding</keyword>
<dbReference type="GO" id="GO:0017116">
    <property type="term" value="F:single-stranded DNA helicase activity"/>
    <property type="evidence" value="ECO:0007669"/>
    <property type="project" value="TreeGrafter"/>
</dbReference>
<feature type="domain" description="MCM C-terminal AAA(+) ATPase" evidence="5">
    <location>
        <begin position="424"/>
        <end position="639"/>
    </location>
</feature>
<dbReference type="PRINTS" id="PR01657">
    <property type="entry name" value="MCMFAMILY"/>
</dbReference>
<evidence type="ECO:0000256" key="4">
    <source>
        <dbReference type="SAM" id="MobiDB-lite"/>
    </source>
</evidence>
<dbReference type="GO" id="GO:0005634">
    <property type="term" value="C:nucleus"/>
    <property type="evidence" value="ECO:0007669"/>
    <property type="project" value="TreeGrafter"/>
</dbReference>
<feature type="compositionally biased region" description="Acidic residues" evidence="4">
    <location>
        <begin position="818"/>
        <end position="835"/>
    </location>
</feature>
<feature type="region of interest" description="Disordered" evidence="4">
    <location>
        <begin position="251"/>
        <end position="271"/>
    </location>
</feature>
<feature type="compositionally biased region" description="Acidic residues" evidence="4">
    <location>
        <begin position="1"/>
        <end position="10"/>
    </location>
</feature>
<dbReference type="InterPro" id="IPR033762">
    <property type="entry name" value="MCM_OB"/>
</dbReference>
<feature type="compositionally biased region" description="Low complexity" evidence="4">
    <location>
        <begin position="251"/>
        <end position="269"/>
    </location>
</feature>
<dbReference type="Gene3D" id="3.40.50.300">
    <property type="entry name" value="P-loop containing nucleotide triphosphate hydrolases"/>
    <property type="match status" value="1"/>
</dbReference>
<evidence type="ECO:0000256" key="1">
    <source>
        <dbReference type="ARBA" id="ARBA00022741"/>
    </source>
</evidence>
<feature type="region of interest" description="Disordered" evidence="4">
    <location>
        <begin position="680"/>
        <end position="699"/>
    </location>
</feature>
<dbReference type="InterPro" id="IPR003593">
    <property type="entry name" value="AAA+_ATPase"/>
</dbReference>
<dbReference type="RefSeq" id="XP_013252306.1">
    <property type="nucleotide sequence ID" value="XM_013396852.1"/>
</dbReference>
<dbReference type="InterPro" id="IPR027417">
    <property type="entry name" value="P-loop_NTPase"/>
</dbReference>
<dbReference type="GeneID" id="25270393"/>
<proteinExistence type="inferred from homology"/>
<dbReference type="GO" id="GO:0000727">
    <property type="term" value="P:double-strand break repair via break-induced replication"/>
    <property type="evidence" value="ECO:0007669"/>
    <property type="project" value="TreeGrafter"/>
</dbReference>
<evidence type="ECO:0000256" key="2">
    <source>
        <dbReference type="ARBA" id="ARBA00022840"/>
    </source>
</evidence>
<dbReference type="Proteomes" id="UP000018050">
    <property type="component" value="Unassembled WGS sequence"/>
</dbReference>
<feature type="region of interest" description="Disordered" evidence="4">
    <location>
        <begin position="891"/>
        <end position="911"/>
    </location>
</feature>
<feature type="region of interest" description="Disordered" evidence="4">
    <location>
        <begin position="291"/>
        <end position="310"/>
    </location>
</feature>
<dbReference type="AlphaFoldDB" id="U6GFG3"/>
<dbReference type="GO" id="GO:1902975">
    <property type="term" value="P:mitotic DNA replication initiation"/>
    <property type="evidence" value="ECO:0007669"/>
    <property type="project" value="TreeGrafter"/>
</dbReference>
<dbReference type="Gene3D" id="2.40.50.140">
    <property type="entry name" value="Nucleic acid-binding proteins"/>
    <property type="match status" value="1"/>
</dbReference>
<dbReference type="GO" id="GO:0005524">
    <property type="term" value="F:ATP binding"/>
    <property type="evidence" value="ECO:0007669"/>
    <property type="project" value="UniProtKB-KW"/>
</dbReference>
<dbReference type="OMA" id="HRNEMLY"/>
<dbReference type="PROSITE" id="PS50051">
    <property type="entry name" value="MCM_2"/>
    <property type="match status" value="1"/>
</dbReference>
<gene>
    <name evidence="6" type="ORF">EAH_00023230</name>
</gene>
<dbReference type="EMBL" id="HG670622">
    <property type="protein sequence ID" value="CDI77314.1"/>
    <property type="molecule type" value="Genomic_DNA"/>
</dbReference>
<accession>U6GFG3</accession>
<dbReference type="SMART" id="SM00382">
    <property type="entry name" value="AAA"/>
    <property type="match status" value="1"/>
</dbReference>
<dbReference type="VEuPathDB" id="ToxoDB:EAH_00023230"/>
<dbReference type="Gene3D" id="2.20.28.10">
    <property type="match status" value="1"/>
</dbReference>
<dbReference type="InterPro" id="IPR031327">
    <property type="entry name" value="MCM"/>
</dbReference>
<dbReference type="InterPro" id="IPR001208">
    <property type="entry name" value="MCM_dom"/>
</dbReference>
<keyword evidence="1 3" id="KW-0547">Nucleotide-binding</keyword>
<name>U6GFG3_EIMAC</name>
<keyword evidence="7" id="KW-1185">Reference proteome</keyword>
<comment type="similarity">
    <text evidence="3">Belongs to the MCM family.</text>
</comment>
<feature type="region of interest" description="Disordered" evidence="4">
    <location>
        <begin position="1"/>
        <end position="20"/>
    </location>
</feature>
<dbReference type="GO" id="GO:0003697">
    <property type="term" value="F:single-stranded DNA binding"/>
    <property type="evidence" value="ECO:0007669"/>
    <property type="project" value="TreeGrafter"/>
</dbReference>
<dbReference type="SMART" id="SM00350">
    <property type="entry name" value="MCM"/>
    <property type="match status" value="1"/>
</dbReference>
<evidence type="ECO:0000313" key="6">
    <source>
        <dbReference type="EMBL" id="CDI77314.1"/>
    </source>
</evidence>
<keyword evidence="2 3" id="KW-0067">ATP-binding</keyword>
<evidence type="ECO:0000313" key="7">
    <source>
        <dbReference type="Proteomes" id="UP000018050"/>
    </source>
</evidence>
<dbReference type="GO" id="GO:0042555">
    <property type="term" value="C:MCM complex"/>
    <property type="evidence" value="ECO:0007669"/>
    <property type="project" value="TreeGrafter"/>
</dbReference>
<reference evidence="6" key="1">
    <citation type="submission" date="2013-10" db="EMBL/GenBank/DDBJ databases">
        <title>Genomic analysis of the causative agents of coccidiosis in chickens.</title>
        <authorList>
            <person name="Reid A.J."/>
            <person name="Blake D."/>
            <person name="Billington K."/>
            <person name="Browne H."/>
            <person name="Dunn M."/>
            <person name="Hung S."/>
            <person name="Kawahara F."/>
            <person name="Miranda-Saavedra D."/>
            <person name="Mourier T."/>
            <person name="Nagra H."/>
            <person name="Otto T.D."/>
            <person name="Rawlings N."/>
            <person name="Sanchez A."/>
            <person name="Sanders M."/>
            <person name="Subramaniam C."/>
            <person name="Tay Y."/>
            <person name="Dear P."/>
            <person name="Doerig C."/>
            <person name="Gruber A."/>
            <person name="Parkinson J."/>
            <person name="Shirley M."/>
            <person name="Wan K.L."/>
            <person name="Berriman M."/>
            <person name="Tomley F."/>
            <person name="Pain A."/>
        </authorList>
    </citation>
    <scope>NUCLEOTIDE SEQUENCE [LARGE SCALE GENOMIC DNA]</scope>
    <source>
        <strain evidence="6">Houghton</strain>
    </source>
</reference>
<evidence type="ECO:0000259" key="5">
    <source>
        <dbReference type="PROSITE" id="PS50051"/>
    </source>
</evidence>
<dbReference type="Pfam" id="PF00493">
    <property type="entry name" value="MCM"/>
    <property type="match status" value="1"/>
</dbReference>
<protein>
    <submittedName>
        <fullName evidence="6">DNA replication licensing factor, putative</fullName>
    </submittedName>
</protein>
<dbReference type="OrthoDB" id="347725at2759"/>
<dbReference type="PANTHER" id="PTHR11630:SF46">
    <property type="entry name" value="DNA REPLICATION LICENSING FACTOR MCM3-RELATED"/>
    <property type="match status" value="1"/>
</dbReference>
<sequence length="1002" mass="107908">MASYIDDEIDGSLGGGHTEGNMMGATSIDMTQAAAPRRAAAAAAAAAATGTATEAEPDWKADAIVEQQMGHDGNREKTATVKALTEAFQQTLAAIPGLSQQLDVLQQAAAAVCLGMPAEGKGLRVSSSSSSGRSNSSLQQRLILSISDVVSVSSFSFYNHPLIKNPCAALPALEYAVAEEWKNRGALGPAPRVGVGGWLGASHLTPRGLKSTHLNCLVALEGVVNRCAAPHPRIHRAVYLTEDALQHQQQLLHLQHQQPQQQQQQQQQQTPIITPQEREIHLRSFYDVSDLDKDIRDAQPPPQKDPEGRRINRQEIGYCQYQNHQKFFVQEAPETAPTGQLPRWVEVLAAADLCESVKCGDRVRIFGVYRPRASAANNQTTGYVKPLLVANNIEVLNAAARASMLQSLPADLMNIKTFASRRDLLEVMARSVAPAVCGHDLVKRGLLLQLCGGSSLGSSSSNNSSSSSIGHRVRGDIHVLLLGDPSAGKSQLLRFVLRLLPGAISTTGRGSSGVGLTAAVATDGDTMERRVEAGAMVMADKNIVCIDEFDKMQQGDRAAIHEVMEQQTVSVAKAGIHTTLNARCSVLAAANPLYGCWSPDLPFSSQVAFEDSLLSRFDLIFILRDSTSCEEDERLAEAVLRNVSEKAKPAAATTTTAAAAATAAGGDKRLQGDSFIQPQSDMHKPSHAATADLQQQEAEPTKAFYHRNEMLYYDKQGREHECLTHEFLRKYIELVRCGGLAAVEDGDLPQQQQQQEGPRLSESAAAALADFYTTIRQRAVQQREEGAAATNNLLQPVTEDVQVAQQLLLHTLFGEDTFRDEETETETETDEEEEAAPARRRKPRRKAADSQHKSCPCAAVRRAAVAAAFAAAFAAADEAMAQEMEGLEIGETKKRRTRRAAAAAAGGGDAAAEARERNEALQSLHAQGLSSDIVQSLILHCIKELDQGSGVSEAALLEAVSARALSRGLLQPSAEEFQKSLHDLNSKDSAPILVHDGLVYEC</sequence>